<keyword evidence="3" id="KW-0436">Ligase</keyword>
<dbReference type="SUPFAM" id="SSF56204">
    <property type="entry name" value="Hect, E3 ligase catalytic domain"/>
    <property type="match status" value="1"/>
</dbReference>
<dbReference type="Gene3D" id="3.90.1750.10">
    <property type="entry name" value="Hect, E3 ligase catalytic domains"/>
    <property type="match status" value="1"/>
</dbReference>
<reference evidence="3" key="1">
    <citation type="submission" date="2020-04" db="EMBL/GenBank/DDBJ databases">
        <authorList>
            <person name="Alioto T."/>
            <person name="Alioto T."/>
            <person name="Gomez Garrido J."/>
        </authorList>
    </citation>
    <scope>NUCLEOTIDE SEQUENCE</scope>
    <source>
        <strain evidence="3">A484AB</strain>
    </source>
</reference>
<evidence type="ECO:0000313" key="4">
    <source>
        <dbReference type="Proteomes" id="UP001152795"/>
    </source>
</evidence>
<proteinExistence type="predicted"/>
<dbReference type="AlphaFoldDB" id="A0A7D9JSA5"/>
<dbReference type="PROSITE" id="PS50237">
    <property type="entry name" value="HECT"/>
    <property type="match status" value="1"/>
</dbReference>
<dbReference type="GO" id="GO:0016874">
    <property type="term" value="F:ligase activity"/>
    <property type="evidence" value="ECO:0007669"/>
    <property type="project" value="UniProtKB-KW"/>
</dbReference>
<protein>
    <submittedName>
        <fullName evidence="3">G2 M phase-specific E3 ubiquitin- ligase isoform X3</fullName>
    </submittedName>
</protein>
<dbReference type="InterPro" id="IPR000569">
    <property type="entry name" value="HECT_dom"/>
</dbReference>
<dbReference type="GO" id="GO:0004842">
    <property type="term" value="F:ubiquitin-protein transferase activity"/>
    <property type="evidence" value="ECO:0007669"/>
    <property type="project" value="InterPro"/>
</dbReference>
<name>A0A7D9JSA5_PARCT</name>
<keyword evidence="1 2" id="KW-0833">Ubl conjugation pathway</keyword>
<accession>A0A7D9JSA5</accession>
<gene>
    <name evidence="3" type="ORF">PACLA_8A046738</name>
</gene>
<dbReference type="OrthoDB" id="5965944at2759"/>
<evidence type="ECO:0000313" key="3">
    <source>
        <dbReference type="EMBL" id="CAB4034361.1"/>
    </source>
</evidence>
<evidence type="ECO:0000256" key="2">
    <source>
        <dbReference type="PROSITE-ProRule" id="PRU00104"/>
    </source>
</evidence>
<comment type="caution">
    <text evidence="2">Lacks conserved residue(s) required for the propagation of feature annotation.</text>
</comment>
<sequence length="143" mass="16530">MRINVRRENTFQDFIAIRKKPWFDLGKVFKVIFIGEPAIDDGGPRREFFSEILQVVEQRLFRDGFPMHSITALINDEFRIARELMTISFAQGGPAPCIFTEEVFDYLVSGMESVTTTTWADRIRDEARLLINQVDKYKGFTGA</sequence>
<comment type="caution">
    <text evidence="3">The sequence shown here is derived from an EMBL/GenBank/DDBJ whole genome shotgun (WGS) entry which is preliminary data.</text>
</comment>
<dbReference type="InterPro" id="IPR035983">
    <property type="entry name" value="Hect_E3_ubiquitin_ligase"/>
</dbReference>
<keyword evidence="4" id="KW-1185">Reference proteome</keyword>
<dbReference type="Proteomes" id="UP001152795">
    <property type="component" value="Unassembled WGS sequence"/>
</dbReference>
<evidence type="ECO:0000256" key="1">
    <source>
        <dbReference type="ARBA" id="ARBA00022786"/>
    </source>
</evidence>
<dbReference type="EMBL" id="CACRXK020020052">
    <property type="protein sequence ID" value="CAB4034361.1"/>
    <property type="molecule type" value="Genomic_DNA"/>
</dbReference>
<organism evidence="3 4">
    <name type="scientific">Paramuricea clavata</name>
    <name type="common">Red gorgonian</name>
    <name type="synonym">Violescent sea-whip</name>
    <dbReference type="NCBI Taxonomy" id="317549"/>
    <lineage>
        <taxon>Eukaryota</taxon>
        <taxon>Metazoa</taxon>
        <taxon>Cnidaria</taxon>
        <taxon>Anthozoa</taxon>
        <taxon>Octocorallia</taxon>
        <taxon>Malacalcyonacea</taxon>
        <taxon>Plexauridae</taxon>
        <taxon>Paramuricea</taxon>
    </lineage>
</organism>